<dbReference type="EMBL" id="JANIEX010000312">
    <property type="protein sequence ID" value="KAJ3569008.1"/>
    <property type="molecule type" value="Genomic_DNA"/>
</dbReference>
<comment type="caution">
    <text evidence="1">The sequence shown here is derived from an EMBL/GenBank/DDBJ whole genome shotgun (WGS) entry which is preliminary data.</text>
</comment>
<dbReference type="Proteomes" id="UP001213000">
    <property type="component" value="Unassembled WGS sequence"/>
</dbReference>
<accession>A0AAD5VUG4</accession>
<evidence type="ECO:0000313" key="1">
    <source>
        <dbReference type="EMBL" id="KAJ3569008.1"/>
    </source>
</evidence>
<gene>
    <name evidence="1" type="ORF">NP233_g5335</name>
</gene>
<dbReference type="AlphaFoldDB" id="A0AAD5VUG4"/>
<reference evidence="1" key="1">
    <citation type="submission" date="2022-07" db="EMBL/GenBank/DDBJ databases">
        <title>Genome Sequence of Leucocoprinus birnbaumii.</title>
        <authorList>
            <person name="Buettner E."/>
        </authorList>
    </citation>
    <scope>NUCLEOTIDE SEQUENCE</scope>
    <source>
        <strain evidence="1">VT141</strain>
    </source>
</reference>
<sequence length="102" mass="11607">MYILAGIYLGLDALRPLDSTALAPHFALTGVDPSSEVTSARALDYREAIDNLFTRPAHKDLQQFELSFELSQMIDIVLTQFVAGLRLSEMQPPRCRQHRRQY</sequence>
<organism evidence="1 2">
    <name type="scientific">Leucocoprinus birnbaumii</name>
    <dbReference type="NCBI Taxonomy" id="56174"/>
    <lineage>
        <taxon>Eukaryota</taxon>
        <taxon>Fungi</taxon>
        <taxon>Dikarya</taxon>
        <taxon>Basidiomycota</taxon>
        <taxon>Agaricomycotina</taxon>
        <taxon>Agaricomycetes</taxon>
        <taxon>Agaricomycetidae</taxon>
        <taxon>Agaricales</taxon>
        <taxon>Agaricineae</taxon>
        <taxon>Agaricaceae</taxon>
        <taxon>Leucocoprinus</taxon>
    </lineage>
</organism>
<evidence type="ECO:0000313" key="2">
    <source>
        <dbReference type="Proteomes" id="UP001213000"/>
    </source>
</evidence>
<name>A0AAD5VUG4_9AGAR</name>
<proteinExistence type="predicted"/>
<protein>
    <submittedName>
        <fullName evidence="1">Uncharacterized protein</fullName>
    </submittedName>
</protein>
<keyword evidence="2" id="KW-1185">Reference proteome</keyword>